<reference evidence="1 2" key="1">
    <citation type="journal article" date="2015" name="Front. Microbiol.">
        <title>Genome sequence of the plant growth promoting endophytic yeast Rhodotorula graminis WP1.</title>
        <authorList>
            <person name="Firrincieli A."/>
            <person name="Otillar R."/>
            <person name="Salamov A."/>
            <person name="Schmutz J."/>
            <person name="Khan Z."/>
            <person name="Redman R.S."/>
            <person name="Fleck N.D."/>
            <person name="Lindquist E."/>
            <person name="Grigoriev I.V."/>
            <person name="Doty S.L."/>
        </authorList>
    </citation>
    <scope>NUCLEOTIDE SEQUENCE [LARGE SCALE GENOMIC DNA]</scope>
    <source>
        <strain evidence="1 2">WP1</strain>
    </source>
</reference>
<name>A0A0P9GJQ6_RHOGW</name>
<protein>
    <submittedName>
        <fullName evidence="1">Uncharacterized protein</fullName>
    </submittedName>
</protein>
<organism evidence="1 2">
    <name type="scientific">Rhodotorula graminis (strain WP1)</name>
    <dbReference type="NCBI Taxonomy" id="578459"/>
    <lineage>
        <taxon>Eukaryota</taxon>
        <taxon>Fungi</taxon>
        <taxon>Dikarya</taxon>
        <taxon>Basidiomycota</taxon>
        <taxon>Pucciniomycotina</taxon>
        <taxon>Microbotryomycetes</taxon>
        <taxon>Sporidiobolales</taxon>
        <taxon>Sporidiobolaceae</taxon>
        <taxon>Rhodotorula</taxon>
    </lineage>
</organism>
<keyword evidence="2" id="KW-1185">Reference proteome</keyword>
<dbReference type="GeneID" id="28979522"/>
<proteinExistence type="predicted"/>
<accession>A0A0P9GJQ6</accession>
<dbReference type="RefSeq" id="XP_018269324.1">
    <property type="nucleotide sequence ID" value="XM_018419076.1"/>
</dbReference>
<evidence type="ECO:0000313" key="1">
    <source>
        <dbReference type="EMBL" id="KPV73275.1"/>
    </source>
</evidence>
<dbReference type="AlphaFoldDB" id="A0A0P9GJQ6"/>
<dbReference type="EMBL" id="KQ474083">
    <property type="protein sequence ID" value="KPV73275.1"/>
    <property type="molecule type" value="Genomic_DNA"/>
</dbReference>
<sequence length="134" mass="14431">MPVALCGAWETVPQVNHLAPGRPRRDRSARCDLWLGGAHLCHDASSSRSAARSGRPEKVDLLTSSFSLPPSPRLQAAPVVWAIDRPLPPPPRAALTSPFLPTKPGPLARAKSRSASLSRCLRGRETRLGLFVSL</sequence>
<evidence type="ECO:0000313" key="2">
    <source>
        <dbReference type="Proteomes" id="UP000053890"/>
    </source>
</evidence>
<gene>
    <name evidence="1" type="ORF">RHOBADRAFT_66775</name>
</gene>
<dbReference type="Proteomes" id="UP000053890">
    <property type="component" value="Unassembled WGS sequence"/>
</dbReference>
<feature type="non-terminal residue" evidence="1">
    <location>
        <position position="134"/>
    </location>
</feature>